<dbReference type="PANTHER" id="PTHR43777">
    <property type="entry name" value="MOLYBDENUM COFACTOR CYTIDYLYLTRANSFERASE"/>
    <property type="match status" value="1"/>
</dbReference>
<protein>
    <submittedName>
        <fullName evidence="2">Nucleotidyltransferase family protein</fullName>
    </submittedName>
</protein>
<dbReference type="InterPro" id="IPR029044">
    <property type="entry name" value="Nucleotide-diphossugar_trans"/>
</dbReference>
<feature type="domain" description="MobA-like NTP transferase" evidence="1">
    <location>
        <begin position="15"/>
        <end position="185"/>
    </location>
</feature>
<dbReference type="GeneID" id="90660104"/>
<evidence type="ECO:0000313" key="3">
    <source>
        <dbReference type="Proteomes" id="UP001199236"/>
    </source>
</evidence>
<gene>
    <name evidence="2" type="ORF">LKD34_00445</name>
</gene>
<name>A0ABS8FBS6_9FIRM</name>
<dbReference type="Pfam" id="PF12804">
    <property type="entry name" value="NTP_transf_3"/>
    <property type="match status" value="1"/>
</dbReference>
<dbReference type="InterPro" id="IPR025877">
    <property type="entry name" value="MobA-like_NTP_Trfase"/>
</dbReference>
<comment type="caution">
    <text evidence="2">The sequence shown here is derived from an EMBL/GenBank/DDBJ whole genome shotgun (WGS) entry which is preliminary data.</text>
</comment>
<sequence length="220" mass="23517">MAELCRKNALPSVGCVIMASGLARRFGSNKLLADFGGRPLLFRALEVTATPALAARVVVTRSAKVKALCDAQAVPCLLHSLPGRNDTVRLGLEALLEQCPNLAGCIFLPGDQPLLQRETLEALITAFAQTQKETERAIFRLGARAADGPDTVVGSPVLFGCGYFPALRTLPEGKGGSVVLKAHPEQVQIVYAQRREELLDADTPEVLEELSAIAAQWCVT</sequence>
<dbReference type="Proteomes" id="UP001199236">
    <property type="component" value="Unassembled WGS sequence"/>
</dbReference>
<proteinExistence type="predicted"/>
<accession>A0ABS8FBS6</accession>
<dbReference type="CDD" id="cd04182">
    <property type="entry name" value="GT_2_like_f"/>
    <property type="match status" value="1"/>
</dbReference>
<evidence type="ECO:0000313" key="2">
    <source>
        <dbReference type="EMBL" id="MCC2211986.1"/>
    </source>
</evidence>
<dbReference type="RefSeq" id="WP_035394055.1">
    <property type="nucleotide sequence ID" value="NZ_JAJEQO010000001.1"/>
</dbReference>
<keyword evidence="3" id="KW-1185">Reference proteome</keyword>
<dbReference type="SUPFAM" id="SSF53448">
    <property type="entry name" value="Nucleotide-diphospho-sugar transferases"/>
    <property type="match status" value="1"/>
</dbReference>
<dbReference type="PANTHER" id="PTHR43777:SF1">
    <property type="entry name" value="MOLYBDENUM COFACTOR CYTIDYLYLTRANSFERASE"/>
    <property type="match status" value="1"/>
</dbReference>
<evidence type="ECO:0000259" key="1">
    <source>
        <dbReference type="Pfam" id="PF12804"/>
    </source>
</evidence>
<reference evidence="2 3" key="1">
    <citation type="submission" date="2021-10" db="EMBL/GenBank/DDBJ databases">
        <title>Anaerobic single-cell dispensing facilitates the cultivation of human gut bacteria.</title>
        <authorList>
            <person name="Afrizal A."/>
        </authorList>
    </citation>
    <scope>NUCLEOTIDE SEQUENCE [LARGE SCALE GENOMIC DNA]</scope>
    <source>
        <strain evidence="2 3">CLA-AA-H223</strain>
    </source>
</reference>
<dbReference type="EMBL" id="JAJEQO010000001">
    <property type="protein sequence ID" value="MCC2211986.1"/>
    <property type="molecule type" value="Genomic_DNA"/>
</dbReference>
<dbReference type="Gene3D" id="3.90.550.10">
    <property type="entry name" value="Spore Coat Polysaccharide Biosynthesis Protein SpsA, Chain A"/>
    <property type="match status" value="1"/>
</dbReference>
<organism evidence="2 3">
    <name type="scientific">Faecalibacterium hominis</name>
    <name type="common">ex Afrizal et al. 2022</name>
    <dbReference type="NCBI Taxonomy" id="2881265"/>
    <lineage>
        <taxon>Bacteria</taxon>
        <taxon>Bacillati</taxon>
        <taxon>Bacillota</taxon>
        <taxon>Clostridia</taxon>
        <taxon>Eubacteriales</taxon>
        <taxon>Oscillospiraceae</taxon>
        <taxon>Faecalibacterium</taxon>
    </lineage>
</organism>